<comment type="caution">
    <text evidence="11">The sequence shown here is derived from an EMBL/GenBank/DDBJ whole genome shotgun (WGS) entry which is preliminary data.</text>
</comment>
<dbReference type="STRING" id="471514.AN477_11455"/>
<dbReference type="GO" id="GO:0016757">
    <property type="term" value="F:glycosyltransferase activity"/>
    <property type="evidence" value="ECO:0007669"/>
    <property type="project" value="UniProtKB-KW"/>
</dbReference>
<dbReference type="AlphaFoldDB" id="A0A0P9EWZ7"/>
<dbReference type="Pfam" id="PF00535">
    <property type="entry name" value="Glycos_transf_2"/>
    <property type="match status" value="1"/>
</dbReference>
<comment type="catalytic activity">
    <reaction evidence="8">
        <text>(2R)-3-phosphoglycerate + UDP-alpha-D-glucose = (2R)-2-O-(alpha-D-glucopyranosyl)-3-phospho-glycerate + UDP + H(+)</text>
        <dbReference type="Rhea" id="RHEA:31319"/>
        <dbReference type="ChEBI" id="CHEBI:15378"/>
        <dbReference type="ChEBI" id="CHEBI:58223"/>
        <dbReference type="ChEBI" id="CHEBI:58272"/>
        <dbReference type="ChEBI" id="CHEBI:58885"/>
        <dbReference type="ChEBI" id="CHEBI:62600"/>
        <dbReference type="EC" id="2.4.1.266"/>
    </reaction>
    <physiologicalReaction direction="left-to-right" evidence="8">
        <dbReference type="Rhea" id="RHEA:31320"/>
    </physiologicalReaction>
</comment>
<organism evidence="11 12">
    <name type="scientific">Alicyclobacillus ferrooxydans</name>
    <dbReference type="NCBI Taxonomy" id="471514"/>
    <lineage>
        <taxon>Bacteria</taxon>
        <taxon>Bacillati</taxon>
        <taxon>Bacillota</taxon>
        <taxon>Bacilli</taxon>
        <taxon>Bacillales</taxon>
        <taxon>Alicyclobacillaceae</taxon>
        <taxon>Alicyclobacillus</taxon>
    </lineage>
</organism>
<comment type="similarity">
    <text evidence="2">Belongs to the glycosyltransferase 2 family.</text>
</comment>
<keyword evidence="4" id="KW-0808">Transferase</keyword>
<feature type="domain" description="Glycosyltransferase 2-like" evidence="10">
    <location>
        <begin position="14"/>
        <end position="119"/>
    </location>
</feature>
<keyword evidence="5" id="KW-0460">Magnesium</keyword>
<evidence type="ECO:0000256" key="9">
    <source>
        <dbReference type="ARBA" id="ARBA00048997"/>
    </source>
</evidence>
<reference evidence="11 12" key="1">
    <citation type="submission" date="2015-09" db="EMBL/GenBank/DDBJ databases">
        <title>Draft genome sequence of Alicyclobacillus ferrooxydans DSM 22381.</title>
        <authorList>
            <person name="Hemp J."/>
        </authorList>
    </citation>
    <scope>NUCLEOTIDE SEQUENCE [LARGE SCALE GENOMIC DNA]</scope>
    <source>
        <strain evidence="11 12">TC-34</strain>
    </source>
</reference>
<evidence type="ECO:0000256" key="1">
    <source>
        <dbReference type="ARBA" id="ARBA00001946"/>
    </source>
</evidence>
<evidence type="ECO:0000256" key="6">
    <source>
        <dbReference type="ARBA" id="ARBA00039022"/>
    </source>
</evidence>
<evidence type="ECO:0000256" key="7">
    <source>
        <dbReference type="ARBA" id="ARBA00040894"/>
    </source>
</evidence>
<keyword evidence="12" id="KW-1185">Reference proteome</keyword>
<evidence type="ECO:0000256" key="2">
    <source>
        <dbReference type="ARBA" id="ARBA00006739"/>
    </source>
</evidence>
<dbReference type="InterPro" id="IPR029044">
    <property type="entry name" value="Nucleotide-diphossugar_trans"/>
</dbReference>
<evidence type="ECO:0000313" key="11">
    <source>
        <dbReference type="EMBL" id="KPV43647.1"/>
    </source>
</evidence>
<comment type="catalytic activity">
    <reaction evidence="9">
        <text>an NDP-alpha-D-glucose + (2R)-3-phosphoglycerate = (2R)-2-O-(alpha-D-glucopyranosyl)-3-phospho-glycerate + a ribonucleoside 5'-diphosphate + H(+)</text>
        <dbReference type="Rhea" id="RHEA:47244"/>
        <dbReference type="ChEBI" id="CHEBI:15378"/>
        <dbReference type="ChEBI" id="CHEBI:57930"/>
        <dbReference type="ChEBI" id="CHEBI:58272"/>
        <dbReference type="ChEBI" id="CHEBI:62600"/>
        <dbReference type="ChEBI" id="CHEBI:76533"/>
        <dbReference type="EC" id="2.4.1.266"/>
    </reaction>
    <physiologicalReaction direction="left-to-right" evidence="9">
        <dbReference type="Rhea" id="RHEA:47245"/>
    </physiologicalReaction>
</comment>
<evidence type="ECO:0000256" key="8">
    <source>
        <dbReference type="ARBA" id="ARBA00048689"/>
    </source>
</evidence>
<evidence type="ECO:0000259" key="10">
    <source>
        <dbReference type="Pfam" id="PF00535"/>
    </source>
</evidence>
<dbReference type="Gene3D" id="3.90.550.10">
    <property type="entry name" value="Spore Coat Polysaccharide Biosynthesis Protein SpsA, Chain A"/>
    <property type="match status" value="1"/>
</dbReference>
<gene>
    <name evidence="11" type="ORF">AN477_11455</name>
</gene>
<dbReference type="PANTHER" id="PTHR48090:SF10">
    <property type="entry name" value="GLUCOSYL-3-PHOSPHOGLYCERATE SYNTHASE"/>
    <property type="match status" value="1"/>
</dbReference>
<proteinExistence type="inferred from homology"/>
<dbReference type="PATRIC" id="fig|471514.4.peg.2642"/>
<dbReference type="InterPro" id="IPR050256">
    <property type="entry name" value="Glycosyltransferase_2"/>
</dbReference>
<keyword evidence="3" id="KW-0328">Glycosyltransferase</keyword>
<dbReference type="EC" id="2.4.1.266" evidence="6"/>
<evidence type="ECO:0000256" key="3">
    <source>
        <dbReference type="ARBA" id="ARBA00022676"/>
    </source>
</evidence>
<comment type="cofactor">
    <cofactor evidence="1">
        <name>Mg(2+)</name>
        <dbReference type="ChEBI" id="CHEBI:18420"/>
    </cofactor>
</comment>
<sequence length="280" mass="30547">MARRVTRTSAVLAVVPARNEGKTIAQVIRHINRAGVREVCVVENGSSDGTARYATNSGANVLHFDHALGHDVPRAIGALKQAEQQVSPTLFVDADFPVAAQNLRPFVRAVTSRGVDVALNNLSQGVRPLAQSDPVSTMKRFLNLMVGRPDLKISSPTAIPHALSERALQCLAPVDLAVPPRMTVQAVLQGLNIAAVHYVDVVRPNRRRKINHRRPGRGSGMTLTVPLTRLIIGDHLEAMALWLNAKGPRGGYRQPRRMDLLAKALKEYKRDRMNSSVTAP</sequence>
<dbReference type="InterPro" id="IPR001173">
    <property type="entry name" value="Glyco_trans_2-like"/>
</dbReference>
<dbReference type="PANTHER" id="PTHR48090">
    <property type="entry name" value="UNDECAPRENYL-PHOSPHATE 4-DEOXY-4-FORMAMIDO-L-ARABINOSE TRANSFERASE-RELATED"/>
    <property type="match status" value="1"/>
</dbReference>
<evidence type="ECO:0000256" key="5">
    <source>
        <dbReference type="ARBA" id="ARBA00022842"/>
    </source>
</evidence>
<dbReference type="SUPFAM" id="SSF53448">
    <property type="entry name" value="Nucleotide-diphospho-sugar transferases"/>
    <property type="match status" value="1"/>
</dbReference>
<name>A0A0P9EWZ7_9BACL</name>
<dbReference type="EMBL" id="LJCO01000047">
    <property type="protein sequence ID" value="KPV43647.1"/>
    <property type="molecule type" value="Genomic_DNA"/>
</dbReference>
<accession>A0A0P9EWZ7</accession>
<evidence type="ECO:0000313" key="12">
    <source>
        <dbReference type="Proteomes" id="UP000050482"/>
    </source>
</evidence>
<protein>
    <recommendedName>
        <fullName evidence="7">Glucosyl-3-phosphoglycerate synthase</fullName>
        <ecNumber evidence="6">2.4.1.266</ecNumber>
    </recommendedName>
</protein>
<dbReference type="Proteomes" id="UP000050482">
    <property type="component" value="Unassembled WGS sequence"/>
</dbReference>
<evidence type="ECO:0000256" key="4">
    <source>
        <dbReference type="ARBA" id="ARBA00022679"/>
    </source>
</evidence>